<feature type="compositionally biased region" description="Low complexity" evidence="1">
    <location>
        <begin position="372"/>
        <end position="389"/>
    </location>
</feature>
<feature type="compositionally biased region" description="Low complexity" evidence="1">
    <location>
        <begin position="291"/>
        <end position="305"/>
    </location>
</feature>
<evidence type="ECO:0000256" key="1">
    <source>
        <dbReference type="SAM" id="MobiDB-lite"/>
    </source>
</evidence>
<dbReference type="PANTHER" id="PTHR47718">
    <property type="entry name" value="OS01G0519700 PROTEIN"/>
    <property type="match status" value="1"/>
</dbReference>
<feature type="compositionally biased region" description="Low complexity" evidence="1">
    <location>
        <begin position="317"/>
        <end position="328"/>
    </location>
</feature>
<evidence type="ECO:0000313" key="3">
    <source>
        <dbReference type="Proteomes" id="UP001234581"/>
    </source>
</evidence>
<gene>
    <name evidence="2" type="ORF">O0I10_012744</name>
</gene>
<organism evidence="2 3">
    <name type="scientific">Lichtheimia ornata</name>
    <dbReference type="NCBI Taxonomy" id="688661"/>
    <lineage>
        <taxon>Eukaryota</taxon>
        <taxon>Fungi</taxon>
        <taxon>Fungi incertae sedis</taxon>
        <taxon>Mucoromycota</taxon>
        <taxon>Mucoromycotina</taxon>
        <taxon>Mucoromycetes</taxon>
        <taxon>Mucorales</taxon>
        <taxon>Lichtheimiaceae</taxon>
        <taxon>Lichtheimia</taxon>
    </lineage>
</organism>
<evidence type="ECO:0008006" key="4">
    <source>
        <dbReference type="Google" id="ProtNLM"/>
    </source>
</evidence>
<reference evidence="2 3" key="1">
    <citation type="submission" date="2023-03" db="EMBL/GenBank/DDBJ databases">
        <title>Genome sequence of Lichtheimia ornata CBS 291.66.</title>
        <authorList>
            <person name="Mohabir J.T."/>
            <person name="Shea T.P."/>
            <person name="Kurbessoian T."/>
            <person name="Berby B."/>
            <person name="Fontaine J."/>
            <person name="Livny J."/>
            <person name="Gnirke A."/>
            <person name="Stajich J.E."/>
            <person name="Cuomo C.A."/>
        </authorList>
    </citation>
    <scope>NUCLEOTIDE SEQUENCE [LARGE SCALE GENOMIC DNA]</scope>
    <source>
        <strain evidence="2">CBS 291.66</strain>
    </source>
</reference>
<accession>A0AAD7XRG4</accession>
<feature type="region of interest" description="Disordered" evidence="1">
    <location>
        <begin position="280"/>
        <end position="334"/>
    </location>
</feature>
<feature type="region of interest" description="Disordered" evidence="1">
    <location>
        <begin position="366"/>
        <end position="389"/>
    </location>
</feature>
<dbReference type="EMBL" id="JARTCD010000151">
    <property type="protein sequence ID" value="KAJ8651695.1"/>
    <property type="molecule type" value="Genomic_DNA"/>
</dbReference>
<comment type="caution">
    <text evidence="2">The sequence shown here is derived from an EMBL/GenBank/DDBJ whole genome shotgun (WGS) entry which is preliminary data.</text>
</comment>
<feature type="compositionally biased region" description="Low complexity" evidence="1">
    <location>
        <begin position="420"/>
        <end position="439"/>
    </location>
</feature>
<dbReference type="GeneID" id="83220078"/>
<feature type="region of interest" description="Disordered" evidence="1">
    <location>
        <begin position="226"/>
        <end position="258"/>
    </location>
</feature>
<name>A0AAD7XRG4_9FUNG</name>
<proteinExistence type="predicted"/>
<feature type="compositionally biased region" description="Basic residues" evidence="1">
    <location>
        <begin position="491"/>
        <end position="501"/>
    </location>
</feature>
<dbReference type="AlphaFoldDB" id="A0AAD7XRG4"/>
<feature type="compositionally biased region" description="Polar residues" evidence="1">
    <location>
        <begin position="449"/>
        <end position="467"/>
    </location>
</feature>
<keyword evidence="3" id="KW-1185">Reference proteome</keyword>
<feature type="region of interest" description="Disordered" evidence="1">
    <location>
        <begin position="405"/>
        <end position="529"/>
    </location>
</feature>
<sequence>MDPKLDPFYIELLEQTFTTSKAAIDFCRNLCAQFGFTVKQESSTHRNIYVYCSREGLADSVRNPKSNPKRKRPSKRCDCKWRVVLNESKDTHLWRFRKSNNPEALHHNHPLMRPEEVERGWPKQVHELIRELARQHLSTQEIRQQVQNRFPDITWNERRFYNRLSEERQKIRQQDTTGRAHQLTATWTKVCMAAAGCEELTDYAQTQLMQMLDTICNMAQIPVDSLGNPPALSSEEEEEEEDNQNNHDTSTTTPPKGFTVVVIPEHTYLVKVYNQRTIQRKRQLAQPAPPQTTTTTTQQPPQAATVSMQPPPPPQPSQQQPFPSTTPFSNTNSRHRTAMDASNYMMYPPNMPMHYYPSLPEEDNMAFPPLDTSSVASSSSPSPVSVATPPPAATVMMNAPATAADRLMPPPLKRRRSSHHMSSSTYSMATAAAAAAAATQHHHHHPLAQQRSPSSPIHPNNANNNPLTVCIPGTPMPTSSPQQPPPPPNHPQHHQHPHLRSQHPPPVLVTSESHRHHDQPQMPFYQNYW</sequence>
<feature type="compositionally biased region" description="Acidic residues" evidence="1">
    <location>
        <begin position="234"/>
        <end position="243"/>
    </location>
</feature>
<dbReference type="RefSeq" id="XP_058336609.1">
    <property type="nucleotide sequence ID" value="XM_058492632.1"/>
</dbReference>
<evidence type="ECO:0000313" key="2">
    <source>
        <dbReference type="EMBL" id="KAJ8651695.1"/>
    </source>
</evidence>
<protein>
    <recommendedName>
        <fullName evidence="4">FAR1 domain-containing protein</fullName>
    </recommendedName>
</protein>
<dbReference type="Proteomes" id="UP001234581">
    <property type="component" value="Unassembled WGS sequence"/>
</dbReference>